<sequence>MSQNPGHEDPHHDPNAPQHEGGYQAAPSYDTHGAHGGAPAGAVAKPQPVGLAEKLMYAGGALSLISGVLALATPEDQLRAAVESQLEASGQPVDPAVVDATVSGAPIIGLISGIVVAAIWFLLGFFNGKGKSWARIVATILGVINVVTTLIGLLGTSMMPGSAAGGTINTILSLLGAVLAAVIVFLLWRKESTAYFKSTR</sequence>
<keyword evidence="2" id="KW-0472">Membrane</keyword>
<dbReference type="OrthoDB" id="3831145at2"/>
<name>A0A0W8I8F6_9MICO</name>
<feature type="region of interest" description="Disordered" evidence="1">
    <location>
        <begin position="1"/>
        <end position="42"/>
    </location>
</feature>
<organism evidence="3 4">
    <name type="scientific">Serinicoccus chungangensis</name>
    <dbReference type="NCBI Taxonomy" id="767452"/>
    <lineage>
        <taxon>Bacteria</taxon>
        <taxon>Bacillati</taxon>
        <taxon>Actinomycetota</taxon>
        <taxon>Actinomycetes</taxon>
        <taxon>Micrococcales</taxon>
        <taxon>Ornithinimicrobiaceae</taxon>
        <taxon>Serinicoccus</taxon>
    </lineage>
</organism>
<keyword evidence="2" id="KW-1133">Transmembrane helix</keyword>
<evidence type="ECO:0000313" key="3">
    <source>
        <dbReference type="EMBL" id="KUG55667.1"/>
    </source>
</evidence>
<feature type="transmembrane region" description="Helical" evidence="2">
    <location>
        <begin position="167"/>
        <end position="188"/>
    </location>
</feature>
<comment type="caution">
    <text evidence="3">The sequence shown here is derived from an EMBL/GenBank/DDBJ whole genome shotgun (WGS) entry which is preliminary data.</text>
</comment>
<feature type="compositionally biased region" description="Basic and acidic residues" evidence="1">
    <location>
        <begin position="1"/>
        <end position="14"/>
    </location>
</feature>
<proteinExistence type="predicted"/>
<gene>
    <name evidence="3" type="ORF">AVL62_05030</name>
</gene>
<dbReference type="STRING" id="767452.AVL62_05030"/>
<keyword evidence="2" id="KW-0812">Transmembrane</keyword>
<dbReference type="Proteomes" id="UP000054837">
    <property type="component" value="Unassembled WGS sequence"/>
</dbReference>
<evidence type="ECO:0000313" key="4">
    <source>
        <dbReference type="Proteomes" id="UP000054837"/>
    </source>
</evidence>
<evidence type="ECO:0000256" key="1">
    <source>
        <dbReference type="SAM" id="MobiDB-lite"/>
    </source>
</evidence>
<dbReference type="AlphaFoldDB" id="A0A0W8I8F6"/>
<reference evidence="3 4" key="1">
    <citation type="submission" date="2015-12" db="EMBL/GenBank/DDBJ databases">
        <title>Serinicoccus chungangenesis strain CD08_5 genome sequencing and assembly.</title>
        <authorList>
            <person name="Chander A.M."/>
            <person name="Kaur G."/>
            <person name="Nair G.R."/>
            <person name="Dhawan D.K."/>
            <person name="Kochhar R.K."/>
            <person name="Mayilraj S."/>
            <person name="Bhadada S.K."/>
        </authorList>
    </citation>
    <scope>NUCLEOTIDE SEQUENCE [LARGE SCALE GENOMIC DNA]</scope>
    <source>
        <strain evidence="3 4">CD08_5</strain>
    </source>
</reference>
<keyword evidence="4" id="KW-1185">Reference proteome</keyword>
<feature type="transmembrane region" description="Helical" evidence="2">
    <location>
        <begin position="107"/>
        <end position="126"/>
    </location>
</feature>
<evidence type="ECO:0000256" key="2">
    <source>
        <dbReference type="SAM" id="Phobius"/>
    </source>
</evidence>
<protein>
    <submittedName>
        <fullName evidence="3">Uncharacterized protein</fullName>
    </submittedName>
</protein>
<feature type="transmembrane region" description="Helical" evidence="2">
    <location>
        <begin position="133"/>
        <end position="155"/>
    </location>
</feature>
<dbReference type="EMBL" id="LQBL01000022">
    <property type="protein sequence ID" value="KUG55667.1"/>
    <property type="molecule type" value="Genomic_DNA"/>
</dbReference>
<dbReference type="RefSeq" id="WP_058890775.1">
    <property type="nucleotide sequence ID" value="NZ_LQBL01000022.1"/>
</dbReference>
<accession>A0A0W8I8F6</accession>